<dbReference type="Proteomes" id="UP000001075">
    <property type="component" value="Unassembled WGS sequence"/>
</dbReference>
<dbReference type="AlphaFoldDB" id="G3IPA9"/>
<dbReference type="PaxDb" id="10029-XP_007630086.1"/>
<evidence type="ECO:0000313" key="1">
    <source>
        <dbReference type="EMBL" id="EGV91496.1"/>
    </source>
</evidence>
<protein>
    <submittedName>
        <fullName evidence="1">Leucine-rich repeat-containing protein 43</fullName>
    </submittedName>
</protein>
<dbReference type="InterPro" id="IPR032675">
    <property type="entry name" value="LRR_dom_sf"/>
</dbReference>
<gene>
    <name evidence="1" type="ORF">I79_025815</name>
</gene>
<dbReference type="InParanoid" id="G3IPA9"/>
<dbReference type="EMBL" id="JH009838">
    <property type="protein sequence ID" value="EGV91496.1"/>
    <property type="molecule type" value="Genomic_DNA"/>
</dbReference>
<name>G3IPA9_CRIGR</name>
<reference evidence="2" key="1">
    <citation type="journal article" date="2011" name="Nat. Biotechnol.">
        <title>The genomic sequence of the Chinese hamster ovary (CHO)-K1 cell line.</title>
        <authorList>
            <person name="Xu X."/>
            <person name="Nagarajan H."/>
            <person name="Lewis N.E."/>
            <person name="Pan S."/>
            <person name="Cai Z."/>
            <person name="Liu X."/>
            <person name="Chen W."/>
            <person name="Xie M."/>
            <person name="Wang W."/>
            <person name="Hammond S."/>
            <person name="Andersen M.R."/>
            <person name="Neff N."/>
            <person name="Passarelli B."/>
            <person name="Koh W."/>
            <person name="Fan H.C."/>
            <person name="Wang J."/>
            <person name="Gui Y."/>
            <person name="Lee K.H."/>
            <person name="Betenbaugh M.J."/>
            <person name="Quake S.R."/>
            <person name="Famili I."/>
            <person name="Palsson B.O."/>
            <person name="Wang J."/>
        </authorList>
    </citation>
    <scope>NUCLEOTIDE SEQUENCE [LARGE SCALE GENOMIC DNA]</scope>
    <source>
        <strain evidence="2">CHO K1 cell line</strain>
    </source>
</reference>
<evidence type="ECO:0000313" key="2">
    <source>
        <dbReference type="Proteomes" id="UP000001075"/>
    </source>
</evidence>
<dbReference type="Gene3D" id="3.80.10.10">
    <property type="entry name" value="Ribonuclease Inhibitor"/>
    <property type="match status" value="1"/>
</dbReference>
<dbReference type="SUPFAM" id="SSF52058">
    <property type="entry name" value="L domain-like"/>
    <property type="match status" value="1"/>
</dbReference>
<sequence length="174" mass="19348">MITGLSTLRQLRLLILQGNPLALVPYYRGFTVDSLAHLCVLDDVIVSPSEKHQFRGLSVHGDLLAHEAQFVVTIGNVRGAMDSSVLDPEPGPEGPFISYSYYVTYDFVEDEDNEGNAFRNRMRETQPESDLAEVCPAYLGPSGFCVHTEQLFRAPQKIFHTESHPPPCRVLVSA</sequence>
<dbReference type="STRING" id="10029.G3IPA9"/>
<organism evidence="1 2">
    <name type="scientific">Cricetulus griseus</name>
    <name type="common">Chinese hamster</name>
    <name type="synonym">Cricetulus barabensis griseus</name>
    <dbReference type="NCBI Taxonomy" id="10029"/>
    <lineage>
        <taxon>Eukaryota</taxon>
        <taxon>Metazoa</taxon>
        <taxon>Chordata</taxon>
        <taxon>Craniata</taxon>
        <taxon>Vertebrata</taxon>
        <taxon>Euteleostomi</taxon>
        <taxon>Mammalia</taxon>
        <taxon>Eutheria</taxon>
        <taxon>Euarchontoglires</taxon>
        <taxon>Glires</taxon>
        <taxon>Rodentia</taxon>
        <taxon>Myomorpha</taxon>
        <taxon>Muroidea</taxon>
        <taxon>Cricetidae</taxon>
        <taxon>Cricetinae</taxon>
        <taxon>Cricetulus</taxon>
    </lineage>
</organism>
<accession>G3IPA9</accession>
<proteinExistence type="predicted"/>